<evidence type="ECO:0000256" key="2">
    <source>
        <dbReference type="ARBA" id="ARBA00022448"/>
    </source>
</evidence>
<dbReference type="PANTHER" id="PTHR23519:SF1">
    <property type="entry name" value="AUTOPHAGY-RELATED PROTEIN 22"/>
    <property type="match status" value="1"/>
</dbReference>
<sequence length="429" mass="45412">MTSKQAVVSWALWDWGSAAFNAVIITFVFAPYLTKGVAANETDGSAQLGYALSIAGLIIAVIAPAAGTRADVAGRHRFWLGLHTFIVVASMAGMFFVRDSPEYLLLGLILVATGSVFFEFAEVSYNGMLLRIASEKNIGKLSGFGWGMGYFGGLVLLVLMLFAFIQPDVGLLGASDADGLRYRLVAAAAAAWFAIFAIPILITGPKNPPRDDAVEASGPLAAVKAFLGDYKRLIRRLGELWREDRRTLHFFLASAIFRDGLAAIFSFAGVLAAGSYGFSASEIIVLGIAANVVAGTGALIGGPLDDRLGSKTVIVAGLLCLIAGTVPIMISENQTVFWVCAMVLSFFVGPVQSSSRTLLARITPAGREGENFGLYATTGRSVSFLGPLAFSTAISIFGFQRAGVLGIAVVLLLGLLIVIPLRVRHVRVH</sequence>
<evidence type="ECO:0000313" key="9">
    <source>
        <dbReference type="Proteomes" id="UP001209083"/>
    </source>
</evidence>
<feature type="transmembrane region" description="Helical" evidence="6">
    <location>
        <begin position="103"/>
        <end position="123"/>
    </location>
</feature>
<feature type="transmembrane region" description="Helical" evidence="6">
    <location>
        <begin position="144"/>
        <end position="164"/>
    </location>
</feature>
<organism evidence="8 9">
    <name type="scientific">Saxibacter everestensis</name>
    <dbReference type="NCBI Taxonomy" id="2909229"/>
    <lineage>
        <taxon>Bacteria</taxon>
        <taxon>Bacillati</taxon>
        <taxon>Actinomycetota</taxon>
        <taxon>Actinomycetes</taxon>
        <taxon>Micrococcales</taxon>
        <taxon>Brevibacteriaceae</taxon>
        <taxon>Saxibacter</taxon>
    </lineage>
</organism>
<feature type="transmembrane region" description="Helical" evidence="6">
    <location>
        <begin position="12"/>
        <end position="33"/>
    </location>
</feature>
<feature type="transmembrane region" description="Helical" evidence="6">
    <location>
        <begin position="336"/>
        <end position="353"/>
    </location>
</feature>
<feature type="transmembrane region" description="Helical" evidence="6">
    <location>
        <begin position="48"/>
        <end position="66"/>
    </location>
</feature>
<feature type="transmembrane region" description="Helical" evidence="6">
    <location>
        <begin position="313"/>
        <end position="330"/>
    </location>
</feature>
<dbReference type="InterPro" id="IPR036259">
    <property type="entry name" value="MFS_trans_sf"/>
</dbReference>
<dbReference type="RefSeq" id="WP_349639056.1">
    <property type="nucleotide sequence ID" value="NZ_CP090958.1"/>
</dbReference>
<evidence type="ECO:0000256" key="5">
    <source>
        <dbReference type="ARBA" id="ARBA00023136"/>
    </source>
</evidence>
<accession>A0ABY8QTA5</accession>
<protein>
    <submittedName>
        <fullName evidence="8">MFS transporter</fullName>
    </submittedName>
</protein>
<feature type="transmembrane region" description="Helical" evidence="6">
    <location>
        <begin position="283"/>
        <end position="301"/>
    </location>
</feature>
<dbReference type="EMBL" id="CP090958">
    <property type="protein sequence ID" value="WGW12257.1"/>
    <property type="molecule type" value="Genomic_DNA"/>
</dbReference>
<dbReference type="InterPro" id="IPR024671">
    <property type="entry name" value="Atg22-like"/>
</dbReference>
<evidence type="ECO:0000313" key="8">
    <source>
        <dbReference type="EMBL" id="WGW12257.1"/>
    </source>
</evidence>
<keyword evidence="4 6" id="KW-1133">Transmembrane helix</keyword>
<evidence type="ECO:0000256" key="1">
    <source>
        <dbReference type="ARBA" id="ARBA00004651"/>
    </source>
</evidence>
<keyword evidence="5 6" id="KW-0472">Membrane</keyword>
<evidence type="ECO:0000259" key="7">
    <source>
        <dbReference type="PROSITE" id="PS50850"/>
    </source>
</evidence>
<dbReference type="Gene3D" id="1.20.1250.20">
    <property type="entry name" value="MFS general substrate transporter like domains"/>
    <property type="match status" value="1"/>
</dbReference>
<feature type="transmembrane region" description="Helical" evidence="6">
    <location>
        <begin position="250"/>
        <end position="277"/>
    </location>
</feature>
<dbReference type="PROSITE" id="PS50850">
    <property type="entry name" value="MFS"/>
    <property type="match status" value="1"/>
</dbReference>
<proteinExistence type="predicted"/>
<feature type="transmembrane region" description="Helical" evidence="6">
    <location>
        <begin position="374"/>
        <end position="397"/>
    </location>
</feature>
<evidence type="ECO:0000256" key="4">
    <source>
        <dbReference type="ARBA" id="ARBA00022989"/>
    </source>
</evidence>
<dbReference type="SUPFAM" id="SSF103473">
    <property type="entry name" value="MFS general substrate transporter"/>
    <property type="match status" value="1"/>
</dbReference>
<comment type="subcellular location">
    <subcellularLocation>
        <location evidence="1">Cell membrane</location>
        <topology evidence="1">Multi-pass membrane protein</topology>
    </subcellularLocation>
</comment>
<evidence type="ECO:0000256" key="6">
    <source>
        <dbReference type="SAM" id="Phobius"/>
    </source>
</evidence>
<dbReference type="Pfam" id="PF11700">
    <property type="entry name" value="ATG22"/>
    <property type="match status" value="1"/>
</dbReference>
<feature type="transmembrane region" description="Helical" evidence="6">
    <location>
        <begin position="403"/>
        <end position="423"/>
    </location>
</feature>
<feature type="transmembrane region" description="Helical" evidence="6">
    <location>
        <begin position="78"/>
        <end position="97"/>
    </location>
</feature>
<evidence type="ECO:0000256" key="3">
    <source>
        <dbReference type="ARBA" id="ARBA00022692"/>
    </source>
</evidence>
<dbReference type="InterPro" id="IPR020846">
    <property type="entry name" value="MFS_dom"/>
</dbReference>
<dbReference type="Proteomes" id="UP001209083">
    <property type="component" value="Chromosome"/>
</dbReference>
<reference evidence="8 9" key="1">
    <citation type="submission" date="2023-05" db="EMBL/GenBank/DDBJ databases">
        <title>Lithophilousrod everest ZFBP1038 complete genpme.</title>
        <authorList>
            <person name="Tian M."/>
        </authorList>
    </citation>
    <scope>NUCLEOTIDE SEQUENCE [LARGE SCALE GENOMIC DNA]</scope>
    <source>
        <strain evidence="8 9">ZFBP1038</strain>
    </source>
</reference>
<dbReference type="PANTHER" id="PTHR23519">
    <property type="entry name" value="AUTOPHAGY-RELATED PROTEIN 22"/>
    <property type="match status" value="1"/>
</dbReference>
<keyword evidence="3 6" id="KW-0812">Transmembrane</keyword>
<dbReference type="InterPro" id="IPR050495">
    <property type="entry name" value="ATG22/LtaA_families"/>
</dbReference>
<feature type="transmembrane region" description="Helical" evidence="6">
    <location>
        <begin position="184"/>
        <end position="202"/>
    </location>
</feature>
<keyword evidence="9" id="KW-1185">Reference proteome</keyword>
<keyword evidence="2" id="KW-0813">Transport</keyword>
<feature type="domain" description="Major facilitator superfamily (MFS) profile" evidence="7">
    <location>
        <begin position="246"/>
        <end position="429"/>
    </location>
</feature>
<name>A0ABY8QTA5_9MICO</name>
<gene>
    <name evidence="8" type="ORF">LWF01_00375</name>
</gene>